<dbReference type="SUPFAM" id="SSF53098">
    <property type="entry name" value="Ribonuclease H-like"/>
    <property type="match status" value="1"/>
</dbReference>
<accession>A0A100HMY1</accession>
<gene>
    <name evidence="1" type="ORF">DEIGR_320095</name>
</gene>
<organism evidence="1 2">
    <name type="scientific">Deinococcus grandis</name>
    <dbReference type="NCBI Taxonomy" id="57498"/>
    <lineage>
        <taxon>Bacteria</taxon>
        <taxon>Thermotogati</taxon>
        <taxon>Deinococcota</taxon>
        <taxon>Deinococci</taxon>
        <taxon>Deinococcales</taxon>
        <taxon>Deinococcaceae</taxon>
        <taxon>Deinococcus</taxon>
    </lineage>
</organism>
<evidence type="ECO:0000313" key="1">
    <source>
        <dbReference type="EMBL" id="GAQ23681.1"/>
    </source>
</evidence>
<reference evidence="2" key="1">
    <citation type="submission" date="2015-11" db="EMBL/GenBank/DDBJ databases">
        <title>Draft Genome Sequence of the Radioresistant Bacterium Deinococcus grandis, Isolated from Freshwater Fish in Japan.</title>
        <authorList>
            <person name="Satoh K."/>
            <person name="Onodera T."/>
            <person name="Omoso K."/>
            <person name="Takeda-Yano K."/>
            <person name="Katayama T."/>
            <person name="Oono Y."/>
            <person name="Narumi I."/>
        </authorList>
    </citation>
    <scope>NUCLEOTIDE SEQUENCE [LARGE SCALE GENOMIC DNA]</scope>
    <source>
        <strain evidence="2">ATCC 43672</strain>
    </source>
</reference>
<dbReference type="EMBL" id="BCMS01000004">
    <property type="protein sequence ID" value="GAQ23681.1"/>
    <property type="molecule type" value="Genomic_DNA"/>
</dbReference>
<keyword evidence="2" id="KW-1185">Reference proteome</keyword>
<comment type="caution">
    <text evidence="1">The sequence shown here is derived from an EMBL/GenBank/DDBJ whole genome shotgun (WGS) entry which is preliminary data.</text>
</comment>
<sequence>MTVTPTSGTVHPMPHQIAYTDASLALRDVYALAAVVNGVTVTATARAHTTQQAELQAARLAVQHANPGPLHLYVDCLATAHVLTGLARSKSPLTEPAQELLQLAAERGVALHVQWIPRGENAAHHPAHHTAGHMRTHRRARRVHLPPLPPQTPGLVVRLRHHPDGTSARGGGLRAVAHGPLAALRILIDLAGRAPPGVRVRVRGVPPYAAHLWTHPEHAPDDLLASLSAARCALALRGSRLHLMTP</sequence>
<dbReference type="GO" id="GO:0003676">
    <property type="term" value="F:nucleic acid binding"/>
    <property type="evidence" value="ECO:0007669"/>
    <property type="project" value="InterPro"/>
</dbReference>
<dbReference type="Proteomes" id="UP000056209">
    <property type="component" value="Unassembled WGS sequence"/>
</dbReference>
<dbReference type="Gene3D" id="3.30.420.10">
    <property type="entry name" value="Ribonuclease H-like superfamily/Ribonuclease H"/>
    <property type="match status" value="1"/>
</dbReference>
<dbReference type="InterPro" id="IPR036397">
    <property type="entry name" value="RNaseH_sf"/>
</dbReference>
<name>A0A100HMY1_9DEIO</name>
<dbReference type="RefSeq" id="WP_153013936.1">
    <property type="nucleotide sequence ID" value="NZ_BCMS01000004.1"/>
</dbReference>
<evidence type="ECO:0008006" key="3">
    <source>
        <dbReference type="Google" id="ProtNLM"/>
    </source>
</evidence>
<dbReference type="AlphaFoldDB" id="A0A100HMY1"/>
<protein>
    <recommendedName>
        <fullName evidence="3">Reverse transcriptase-like protein</fullName>
    </recommendedName>
</protein>
<dbReference type="OrthoDB" id="9919182at2"/>
<evidence type="ECO:0000313" key="2">
    <source>
        <dbReference type="Proteomes" id="UP000056209"/>
    </source>
</evidence>
<proteinExistence type="predicted"/>
<dbReference type="InterPro" id="IPR012337">
    <property type="entry name" value="RNaseH-like_sf"/>
</dbReference>